<organism evidence="1 2">
    <name type="scientific">Armillaria solidipes</name>
    <dbReference type="NCBI Taxonomy" id="1076256"/>
    <lineage>
        <taxon>Eukaryota</taxon>
        <taxon>Fungi</taxon>
        <taxon>Dikarya</taxon>
        <taxon>Basidiomycota</taxon>
        <taxon>Agaricomycotina</taxon>
        <taxon>Agaricomycetes</taxon>
        <taxon>Agaricomycetidae</taxon>
        <taxon>Agaricales</taxon>
        <taxon>Marasmiineae</taxon>
        <taxon>Physalacriaceae</taxon>
        <taxon>Armillaria</taxon>
    </lineage>
</organism>
<gene>
    <name evidence="1" type="ORF">ARMSODRAFT_1027847</name>
</gene>
<evidence type="ECO:0000313" key="1">
    <source>
        <dbReference type="EMBL" id="PBK58941.1"/>
    </source>
</evidence>
<dbReference type="EMBL" id="KZ293518">
    <property type="protein sequence ID" value="PBK58941.1"/>
    <property type="molecule type" value="Genomic_DNA"/>
</dbReference>
<keyword evidence="2" id="KW-1185">Reference proteome</keyword>
<sequence length="375" mass="42011">MSPSSPSSALTNVPQETLDVIMGYASDHLKVLSLVNSFFRDTSDLHQFKSVTANSLCDLGAWLALLEARPSVAHTVRDVTITGDSTGDDGYFMTAEEFLTQLPCVRCVQLLVYDLDFSSLSKQPLSTVRHLRIHNGVVSNIWMDLPIAFPFLNSLNIIDYVAPRHRRNFSYCGQQRVGGHYMQHICLESNDQNLVKDCLQALANVDWYCRVTVLEIRSISNVVEMVGESYPAVISRMESLALTSTDYLTSSPSIRLPSSLLDLVDLTINCADDDVQLMQTVFSIEQCPALTHLNVICCLRQESCPVHQWISIAKRLLSDKFPGFKELRILLYPSPMLSPYGDMKLMRSLLLDILTSDQNKFSVFIRVGMGLNDAM</sequence>
<evidence type="ECO:0008006" key="3">
    <source>
        <dbReference type="Google" id="ProtNLM"/>
    </source>
</evidence>
<reference evidence="2" key="1">
    <citation type="journal article" date="2017" name="Nat. Ecol. Evol.">
        <title>Genome expansion and lineage-specific genetic innovations in the forest pathogenic fungi Armillaria.</title>
        <authorList>
            <person name="Sipos G."/>
            <person name="Prasanna A.N."/>
            <person name="Walter M.C."/>
            <person name="O'Connor E."/>
            <person name="Balint B."/>
            <person name="Krizsan K."/>
            <person name="Kiss B."/>
            <person name="Hess J."/>
            <person name="Varga T."/>
            <person name="Slot J."/>
            <person name="Riley R."/>
            <person name="Boka B."/>
            <person name="Rigling D."/>
            <person name="Barry K."/>
            <person name="Lee J."/>
            <person name="Mihaltcheva S."/>
            <person name="LaButti K."/>
            <person name="Lipzen A."/>
            <person name="Waldron R."/>
            <person name="Moloney N.M."/>
            <person name="Sperisen C."/>
            <person name="Kredics L."/>
            <person name="Vagvoelgyi C."/>
            <person name="Patrignani A."/>
            <person name="Fitzpatrick D."/>
            <person name="Nagy I."/>
            <person name="Doyle S."/>
            <person name="Anderson J.B."/>
            <person name="Grigoriev I.V."/>
            <person name="Gueldener U."/>
            <person name="Muensterkoetter M."/>
            <person name="Nagy L.G."/>
        </authorList>
    </citation>
    <scope>NUCLEOTIDE SEQUENCE [LARGE SCALE GENOMIC DNA]</scope>
    <source>
        <strain evidence="2">28-4</strain>
    </source>
</reference>
<evidence type="ECO:0000313" key="2">
    <source>
        <dbReference type="Proteomes" id="UP000218334"/>
    </source>
</evidence>
<protein>
    <recommendedName>
        <fullName evidence="3">F-box domain-containing protein</fullName>
    </recommendedName>
</protein>
<dbReference type="Proteomes" id="UP000218334">
    <property type="component" value="Unassembled WGS sequence"/>
</dbReference>
<proteinExistence type="predicted"/>
<name>A0A2H3AJ69_9AGAR</name>
<dbReference type="AlphaFoldDB" id="A0A2H3AJ69"/>
<accession>A0A2H3AJ69</accession>